<proteinExistence type="predicted"/>
<evidence type="ECO:0000313" key="2">
    <source>
        <dbReference type="EMBL" id="RMX38878.1"/>
    </source>
</evidence>
<accession>A0A3M6TC44</accession>
<feature type="chain" id="PRO_5017929988" evidence="1">
    <location>
        <begin position="28"/>
        <end position="74"/>
    </location>
</feature>
<organism evidence="2 3">
    <name type="scientific">Pocillopora damicornis</name>
    <name type="common">Cauliflower coral</name>
    <name type="synonym">Millepora damicornis</name>
    <dbReference type="NCBI Taxonomy" id="46731"/>
    <lineage>
        <taxon>Eukaryota</taxon>
        <taxon>Metazoa</taxon>
        <taxon>Cnidaria</taxon>
        <taxon>Anthozoa</taxon>
        <taxon>Hexacorallia</taxon>
        <taxon>Scleractinia</taxon>
        <taxon>Astrocoeniina</taxon>
        <taxon>Pocilloporidae</taxon>
        <taxon>Pocillopora</taxon>
    </lineage>
</organism>
<name>A0A3M6TC44_POCDA</name>
<evidence type="ECO:0000313" key="3">
    <source>
        <dbReference type="Proteomes" id="UP000275408"/>
    </source>
</evidence>
<comment type="caution">
    <text evidence="2">The sequence shown here is derived from an EMBL/GenBank/DDBJ whole genome shotgun (WGS) entry which is preliminary data.</text>
</comment>
<sequence>MWGTNYGRFTTLALPSLLFLSKDEVKAAHSDFDRKSSRSAFFSAIFYDLRSLHPGTCLNTKTPRAFGWKRSFST</sequence>
<keyword evidence="3" id="KW-1185">Reference proteome</keyword>
<keyword evidence="1" id="KW-0732">Signal</keyword>
<dbReference type="EMBL" id="RCHS01003931">
    <property type="protein sequence ID" value="RMX38878.1"/>
    <property type="molecule type" value="Genomic_DNA"/>
</dbReference>
<feature type="signal peptide" evidence="1">
    <location>
        <begin position="1"/>
        <end position="27"/>
    </location>
</feature>
<dbReference type="AlphaFoldDB" id="A0A3M6TC44"/>
<dbReference type="Proteomes" id="UP000275408">
    <property type="component" value="Unassembled WGS sequence"/>
</dbReference>
<reference evidence="2 3" key="1">
    <citation type="journal article" date="2018" name="Sci. Rep.">
        <title>Comparative analysis of the Pocillopora damicornis genome highlights role of immune system in coral evolution.</title>
        <authorList>
            <person name="Cunning R."/>
            <person name="Bay R.A."/>
            <person name="Gillette P."/>
            <person name="Baker A.C."/>
            <person name="Traylor-Knowles N."/>
        </authorList>
    </citation>
    <scope>NUCLEOTIDE SEQUENCE [LARGE SCALE GENOMIC DNA]</scope>
    <source>
        <strain evidence="2">RSMAS</strain>
        <tissue evidence="2">Whole animal</tissue>
    </source>
</reference>
<evidence type="ECO:0000256" key="1">
    <source>
        <dbReference type="SAM" id="SignalP"/>
    </source>
</evidence>
<protein>
    <submittedName>
        <fullName evidence="2">Uncharacterized protein</fullName>
    </submittedName>
</protein>
<gene>
    <name evidence="2" type="ORF">pdam_00018028</name>
</gene>